<accession>A0A1F6M5Z9</accession>
<proteinExistence type="predicted"/>
<dbReference type="EMBL" id="MFPX01000007">
    <property type="protein sequence ID" value="OGH67061.1"/>
    <property type="molecule type" value="Genomic_DNA"/>
</dbReference>
<name>A0A1F6M5Z9_9BACT</name>
<comment type="caution">
    <text evidence="1">The sequence shown here is derived from an EMBL/GenBank/DDBJ whole genome shotgun (WGS) entry which is preliminary data.</text>
</comment>
<reference evidence="1 2" key="1">
    <citation type="journal article" date="2016" name="Nat. Commun.">
        <title>Thousands of microbial genomes shed light on interconnected biogeochemical processes in an aquifer system.</title>
        <authorList>
            <person name="Anantharaman K."/>
            <person name="Brown C.T."/>
            <person name="Hug L.A."/>
            <person name="Sharon I."/>
            <person name="Castelle C.J."/>
            <person name="Probst A.J."/>
            <person name="Thomas B.C."/>
            <person name="Singh A."/>
            <person name="Wilkins M.J."/>
            <person name="Karaoz U."/>
            <person name="Brodie E.L."/>
            <person name="Williams K.H."/>
            <person name="Hubbard S.S."/>
            <person name="Banfield J.F."/>
        </authorList>
    </citation>
    <scope>NUCLEOTIDE SEQUENCE [LARGE SCALE GENOMIC DNA]</scope>
</reference>
<dbReference type="Proteomes" id="UP000178742">
    <property type="component" value="Unassembled WGS sequence"/>
</dbReference>
<sequence length="93" mass="10866">MVLTKVQKESIIRPSTFFWGILPFNLRGDQKLDNSYQKLARVDNKSKNRTFEARWNPQNKFVMVKWGSWCKAGIARDAHEANTVAQSWASRHE</sequence>
<evidence type="ECO:0000313" key="2">
    <source>
        <dbReference type="Proteomes" id="UP000178742"/>
    </source>
</evidence>
<organism evidence="1 2">
    <name type="scientific">Candidatus Magasanikbacteria bacterium RIFCSPHIGHO2_02_FULL_41_13</name>
    <dbReference type="NCBI Taxonomy" id="1798676"/>
    <lineage>
        <taxon>Bacteria</taxon>
        <taxon>Candidatus Magasanikiibacteriota</taxon>
    </lineage>
</organism>
<dbReference type="STRING" id="1798676.A3B90_00535"/>
<dbReference type="AlphaFoldDB" id="A0A1F6M5Z9"/>
<gene>
    <name evidence="1" type="ORF">A3B90_00535</name>
</gene>
<protein>
    <submittedName>
        <fullName evidence="1">Uncharacterized protein</fullName>
    </submittedName>
</protein>
<evidence type="ECO:0000313" key="1">
    <source>
        <dbReference type="EMBL" id="OGH67061.1"/>
    </source>
</evidence>